<dbReference type="RefSeq" id="YP_010528110.1">
    <property type="nucleotide sequence ID" value="NC_067745.1"/>
</dbReference>
<evidence type="ECO:0000256" key="14">
    <source>
        <dbReference type="ARBA" id="ARBA00023075"/>
    </source>
</evidence>
<evidence type="ECO:0000256" key="3">
    <source>
        <dbReference type="ARBA" id="ARBA00007012"/>
    </source>
</evidence>
<keyword evidence="16 18" id="KW-0472">Membrane</keyword>
<keyword evidence="8 18" id="KW-0812">Transmembrane</keyword>
<evidence type="ECO:0000256" key="15">
    <source>
        <dbReference type="ARBA" id="ARBA00023128"/>
    </source>
</evidence>
<dbReference type="GeneID" id="76331500"/>
<evidence type="ECO:0000256" key="18">
    <source>
        <dbReference type="RuleBase" id="RU003403"/>
    </source>
</evidence>
<keyword evidence="14 18" id="KW-0830">Ubiquinone</keyword>
<evidence type="ECO:0000256" key="16">
    <source>
        <dbReference type="ARBA" id="ARBA00023136"/>
    </source>
</evidence>
<keyword evidence="6" id="KW-0813">Transport</keyword>
<feature type="transmembrane region" description="Helical" evidence="18">
    <location>
        <begin position="235"/>
        <end position="258"/>
    </location>
</feature>
<evidence type="ECO:0000256" key="17">
    <source>
        <dbReference type="ARBA" id="ARBA00049551"/>
    </source>
</evidence>
<evidence type="ECO:0000259" key="20">
    <source>
        <dbReference type="Pfam" id="PF00361"/>
    </source>
</evidence>
<feature type="domain" description="NADH:quinone oxidoreductase/Mrp antiporter transmembrane" evidence="20">
    <location>
        <begin position="23"/>
        <end position="285"/>
    </location>
</feature>
<dbReference type="PRINTS" id="PR01436">
    <property type="entry name" value="NADHDHGNASE2"/>
</dbReference>
<evidence type="ECO:0000256" key="8">
    <source>
        <dbReference type="ARBA" id="ARBA00022692"/>
    </source>
</evidence>
<gene>
    <name evidence="21" type="primary">ND2</name>
</gene>
<evidence type="ECO:0000256" key="1">
    <source>
        <dbReference type="ARBA" id="ARBA00003257"/>
    </source>
</evidence>
<evidence type="ECO:0000256" key="11">
    <source>
        <dbReference type="ARBA" id="ARBA00022982"/>
    </source>
</evidence>
<feature type="transmembrane region" description="Helical" evidence="18">
    <location>
        <begin position="270"/>
        <end position="290"/>
    </location>
</feature>
<dbReference type="InterPro" id="IPR050175">
    <property type="entry name" value="Complex_I_Subunit_2"/>
</dbReference>
<evidence type="ECO:0000256" key="5">
    <source>
        <dbReference type="ARBA" id="ARBA00021008"/>
    </source>
</evidence>
<evidence type="ECO:0000256" key="7">
    <source>
        <dbReference type="ARBA" id="ARBA00022660"/>
    </source>
</evidence>
<protein>
    <recommendedName>
        <fullName evidence="5 18">NADH-ubiquinone oxidoreductase chain 2</fullName>
        <ecNumber evidence="4 18">7.1.1.2</ecNumber>
    </recommendedName>
</protein>
<dbReference type="EMBL" id="OK323373">
    <property type="protein sequence ID" value="UXW64212.1"/>
    <property type="molecule type" value="Genomic_DNA"/>
</dbReference>
<evidence type="ECO:0000256" key="6">
    <source>
        <dbReference type="ARBA" id="ARBA00022448"/>
    </source>
</evidence>
<evidence type="ECO:0000256" key="9">
    <source>
        <dbReference type="ARBA" id="ARBA00022792"/>
    </source>
</evidence>
<dbReference type="CTD" id="4536"/>
<feature type="signal peptide" evidence="19">
    <location>
        <begin position="1"/>
        <end position="24"/>
    </location>
</feature>
<comment type="function">
    <text evidence="18">Core subunit of the mitochondrial membrane respiratory chain NADH dehydrogenase (Complex I) which catalyzes electron transfer from NADH through the respiratory chain, using ubiquinone as an electron acceptor. Essential for the catalytic activity and assembly of complex I.</text>
</comment>
<dbReference type="PANTHER" id="PTHR46552:SF1">
    <property type="entry name" value="NADH-UBIQUINONE OXIDOREDUCTASE CHAIN 2"/>
    <property type="match status" value="1"/>
</dbReference>
<feature type="transmembrane region" description="Helical" evidence="18">
    <location>
        <begin position="175"/>
        <end position="193"/>
    </location>
</feature>
<dbReference type="InterPro" id="IPR001750">
    <property type="entry name" value="ND/Mrp_TM"/>
</dbReference>
<feature type="transmembrane region" description="Helical" evidence="18">
    <location>
        <begin position="311"/>
        <end position="336"/>
    </location>
</feature>
<dbReference type="GO" id="GO:0006120">
    <property type="term" value="P:mitochondrial electron transport, NADH to ubiquinone"/>
    <property type="evidence" value="ECO:0007669"/>
    <property type="project" value="InterPro"/>
</dbReference>
<evidence type="ECO:0000256" key="12">
    <source>
        <dbReference type="ARBA" id="ARBA00022989"/>
    </source>
</evidence>
<keyword evidence="12 18" id="KW-1133">Transmembrane helix</keyword>
<comment type="similarity">
    <text evidence="3 18">Belongs to the complex I subunit 2 family.</text>
</comment>
<geneLocation type="mitochondrion" evidence="21"/>
<evidence type="ECO:0000256" key="19">
    <source>
        <dbReference type="SAM" id="SignalP"/>
    </source>
</evidence>
<evidence type="ECO:0000256" key="13">
    <source>
        <dbReference type="ARBA" id="ARBA00023027"/>
    </source>
</evidence>
<feature type="chain" id="PRO_5036925758" description="NADH-ubiquinone oxidoreductase chain 2" evidence="19">
    <location>
        <begin position="25"/>
        <end position="338"/>
    </location>
</feature>
<keyword evidence="11 18" id="KW-0249">Electron transport</keyword>
<feature type="transmembrane region" description="Helical" evidence="18">
    <location>
        <begin position="199"/>
        <end position="223"/>
    </location>
</feature>
<dbReference type="GO" id="GO:0005743">
    <property type="term" value="C:mitochondrial inner membrane"/>
    <property type="evidence" value="ECO:0007669"/>
    <property type="project" value="UniProtKB-SubCell"/>
</dbReference>
<evidence type="ECO:0000256" key="10">
    <source>
        <dbReference type="ARBA" id="ARBA00022967"/>
    </source>
</evidence>
<feature type="transmembrane region" description="Helical" evidence="18">
    <location>
        <begin position="59"/>
        <end position="80"/>
    </location>
</feature>
<keyword evidence="15 18" id="KW-0496">Mitochondrion</keyword>
<accession>A0A977TJ38</accession>
<name>A0A977TJ38_9CARA</name>
<evidence type="ECO:0000256" key="4">
    <source>
        <dbReference type="ARBA" id="ARBA00012944"/>
    </source>
</evidence>
<reference evidence="21" key="1">
    <citation type="submission" date="2021-09" db="EMBL/GenBank/DDBJ databases">
        <title>Mitogenomic phylogeny of Adephaga (Coleoptera) based on intensive taxon sampling.</title>
        <authorList>
            <person name="Zhao T.Y."/>
            <person name="Lu L."/>
        </authorList>
    </citation>
    <scope>NUCLEOTIDE SEQUENCE</scope>
</reference>
<sequence length="338" mass="39590">MKPLYKLLFFPLLITSTLISISSSNWMSAWMGLEINLLCFIPLMSQKNLSNNSEATMKYFLIQSMASSLLIFSILLNLLMLNINSTLYTNNYLLMIMNTSLMLKIGIAPFHFWFVEIIEKINWMNSTILLTWQKLAPMMLLSYTTKSMIFIMIICLITTFTGSIMGLNQTSLRKIMAFSSLNHLGWMLSTLLINKLLWMIYFFIYLVITITITMLFHFLKIFFLKQMFTMPLNSFMIKFNLSLNFLSLGGLPPFLGFFPKWLVILKLSSSFNTLLLFMIFMSLITLYFYLRIIYSYLTISSNKLNYNFINYYLSDISLFNTFLTTNSLIIFINLFYLI</sequence>
<dbReference type="EC" id="7.1.1.2" evidence="4 18"/>
<proteinExistence type="inferred from homology"/>
<organism evidence="21">
    <name type="scientific">Rhyzodiastes puetzi</name>
    <dbReference type="NCBI Taxonomy" id="2983424"/>
    <lineage>
        <taxon>Eukaryota</taxon>
        <taxon>Metazoa</taxon>
        <taxon>Ecdysozoa</taxon>
        <taxon>Arthropoda</taxon>
        <taxon>Hexapoda</taxon>
        <taxon>Insecta</taxon>
        <taxon>Pterygota</taxon>
        <taxon>Neoptera</taxon>
        <taxon>Endopterygota</taxon>
        <taxon>Coleoptera</taxon>
        <taxon>Adephaga</taxon>
        <taxon>Caraboidea</taxon>
        <taxon>Carabidae</taxon>
        <taxon>Rhysodinae</taxon>
        <taxon>Rhyzodiastes</taxon>
    </lineage>
</organism>
<feature type="transmembrane region" description="Helical" evidence="18">
    <location>
        <begin position="92"/>
        <end position="114"/>
    </location>
</feature>
<keyword evidence="19" id="KW-0732">Signal</keyword>
<feature type="transmembrane region" description="Helical" evidence="18">
    <location>
        <begin position="148"/>
        <end position="168"/>
    </location>
</feature>
<evidence type="ECO:0000256" key="2">
    <source>
        <dbReference type="ARBA" id="ARBA00004448"/>
    </source>
</evidence>
<keyword evidence="7 18" id="KW-0679">Respiratory chain</keyword>
<dbReference type="InterPro" id="IPR003917">
    <property type="entry name" value="NADH_UbQ_OxRdtase_chain2"/>
</dbReference>
<keyword evidence="13 18" id="KW-0520">NAD</keyword>
<comment type="subcellular location">
    <subcellularLocation>
        <location evidence="2 18">Mitochondrion inner membrane</location>
        <topology evidence="2 18">Multi-pass membrane protein</topology>
    </subcellularLocation>
</comment>
<evidence type="ECO:0000313" key="21">
    <source>
        <dbReference type="EMBL" id="UXW64212.1"/>
    </source>
</evidence>
<keyword evidence="9 18" id="KW-0999">Mitochondrion inner membrane</keyword>
<dbReference type="PANTHER" id="PTHR46552">
    <property type="entry name" value="NADH-UBIQUINONE OXIDOREDUCTASE CHAIN 2"/>
    <property type="match status" value="1"/>
</dbReference>
<keyword evidence="10 18" id="KW-1278">Translocase</keyword>
<dbReference type="Pfam" id="PF00361">
    <property type="entry name" value="Proton_antipo_M"/>
    <property type="match status" value="1"/>
</dbReference>
<comment type="catalytic activity">
    <reaction evidence="17 18">
        <text>a ubiquinone + NADH + 5 H(+)(in) = a ubiquinol + NAD(+) + 4 H(+)(out)</text>
        <dbReference type="Rhea" id="RHEA:29091"/>
        <dbReference type="Rhea" id="RHEA-COMP:9565"/>
        <dbReference type="Rhea" id="RHEA-COMP:9566"/>
        <dbReference type="ChEBI" id="CHEBI:15378"/>
        <dbReference type="ChEBI" id="CHEBI:16389"/>
        <dbReference type="ChEBI" id="CHEBI:17976"/>
        <dbReference type="ChEBI" id="CHEBI:57540"/>
        <dbReference type="ChEBI" id="CHEBI:57945"/>
        <dbReference type="EC" id="7.1.1.2"/>
    </reaction>
</comment>
<comment type="function">
    <text evidence="1">Core subunit of the mitochondrial membrane respiratory chain NADH dehydrogenase (Complex I) that is believed to belong to the minimal assembly required for catalysis. Complex I functions in the transfer of electrons from NADH to the respiratory chain. The immediate electron acceptor for the enzyme is believed to be ubiquinone.</text>
</comment>
<dbReference type="GO" id="GO:0008137">
    <property type="term" value="F:NADH dehydrogenase (ubiquinone) activity"/>
    <property type="evidence" value="ECO:0007669"/>
    <property type="project" value="UniProtKB-EC"/>
</dbReference>
<dbReference type="AlphaFoldDB" id="A0A977TJ38"/>